<comment type="catalytic activity">
    <reaction evidence="2">
        <text>N-terminal N-formyl-L-methionyl-[peptide] + H2O = N-terminal L-methionyl-[peptide] + formate</text>
        <dbReference type="Rhea" id="RHEA:24420"/>
        <dbReference type="Rhea" id="RHEA-COMP:10639"/>
        <dbReference type="Rhea" id="RHEA-COMP:10640"/>
        <dbReference type="ChEBI" id="CHEBI:15377"/>
        <dbReference type="ChEBI" id="CHEBI:15740"/>
        <dbReference type="ChEBI" id="CHEBI:49298"/>
        <dbReference type="ChEBI" id="CHEBI:64731"/>
        <dbReference type="EC" id="3.5.1.88"/>
    </reaction>
</comment>
<comment type="cofactor">
    <cofactor evidence="2">
        <name>Fe(2+)</name>
        <dbReference type="ChEBI" id="CHEBI:29033"/>
    </cofactor>
    <text evidence="2">Binds 1 Fe(2+) ion.</text>
</comment>
<dbReference type="Pfam" id="PF01327">
    <property type="entry name" value="Pep_deformylase"/>
    <property type="match status" value="1"/>
</dbReference>
<dbReference type="AlphaFoldDB" id="A0A1M3L2F9"/>
<dbReference type="NCBIfam" id="TIGR00079">
    <property type="entry name" value="pept_deformyl"/>
    <property type="match status" value="1"/>
</dbReference>
<proteinExistence type="inferred from homology"/>
<protein>
    <recommendedName>
        <fullName evidence="2">Peptide deformylase</fullName>
        <shortName evidence="2">PDF</shortName>
        <ecNumber evidence="2">3.5.1.88</ecNumber>
    </recommendedName>
    <alternativeName>
        <fullName evidence="2">Polypeptide deformylase</fullName>
    </alternativeName>
</protein>
<dbReference type="PRINTS" id="PR01576">
    <property type="entry name" value="PDEFORMYLASE"/>
</dbReference>
<dbReference type="GO" id="GO:0006412">
    <property type="term" value="P:translation"/>
    <property type="evidence" value="ECO:0007669"/>
    <property type="project" value="UniProtKB-UniRule"/>
</dbReference>
<dbReference type="PIRSF" id="PIRSF004749">
    <property type="entry name" value="Pep_def"/>
    <property type="match status" value="1"/>
</dbReference>
<reference evidence="3 4" key="1">
    <citation type="submission" date="2016-09" db="EMBL/GenBank/DDBJ databases">
        <title>Genome-resolved meta-omics ties microbial dynamics to process performance in biotechnology for thiocyanate degradation.</title>
        <authorList>
            <person name="Kantor R.S."/>
            <person name="Huddy R.J."/>
            <person name="Iyer R."/>
            <person name="Thomas B.C."/>
            <person name="Brown C.T."/>
            <person name="Anantharaman K."/>
            <person name="Tringe S."/>
            <person name="Hettich R.L."/>
            <person name="Harrison S.T."/>
            <person name="Banfield J.F."/>
        </authorList>
    </citation>
    <scope>NUCLEOTIDE SEQUENCE [LARGE SCALE GENOMIC DNA]</scope>
    <source>
        <strain evidence="3">59-99</strain>
    </source>
</reference>
<evidence type="ECO:0000256" key="2">
    <source>
        <dbReference type="HAMAP-Rule" id="MF_00163"/>
    </source>
</evidence>
<comment type="caution">
    <text evidence="3">The sequence shown here is derived from an EMBL/GenBank/DDBJ whole genome shotgun (WGS) entry which is preliminary data.</text>
</comment>
<evidence type="ECO:0000313" key="4">
    <source>
        <dbReference type="Proteomes" id="UP000184233"/>
    </source>
</evidence>
<feature type="binding site" evidence="2">
    <location>
        <position position="96"/>
    </location>
    <ligand>
        <name>Fe cation</name>
        <dbReference type="ChEBI" id="CHEBI:24875"/>
    </ligand>
</feature>
<dbReference type="CDD" id="cd00487">
    <property type="entry name" value="Pep_deformylase"/>
    <property type="match status" value="1"/>
</dbReference>
<name>A0A1M3L2F9_9BACT</name>
<comment type="function">
    <text evidence="2">Removes the formyl group from the N-terminal Met of newly synthesized proteins. Requires at least a dipeptide for an efficient rate of reaction. N-terminal L-methionine is a prerequisite for activity but the enzyme has broad specificity at other positions.</text>
</comment>
<keyword evidence="2" id="KW-0479">Metal-binding</keyword>
<dbReference type="InterPro" id="IPR023635">
    <property type="entry name" value="Peptide_deformylase"/>
</dbReference>
<dbReference type="NCBIfam" id="NF001159">
    <property type="entry name" value="PRK00150.1-3"/>
    <property type="match status" value="1"/>
</dbReference>
<dbReference type="EC" id="3.5.1.88" evidence="2"/>
<keyword evidence="2" id="KW-0378">Hydrolase</keyword>
<dbReference type="PANTHER" id="PTHR10458">
    <property type="entry name" value="PEPTIDE DEFORMYLASE"/>
    <property type="match status" value="1"/>
</dbReference>
<feature type="active site" evidence="2">
    <location>
        <position position="139"/>
    </location>
</feature>
<dbReference type="HAMAP" id="MF_00163">
    <property type="entry name" value="Pep_deformylase"/>
    <property type="match status" value="1"/>
</dbReference>
<dbReference type="GO" id="GO:0046872">
    <property type="term" value="F:metal ion binding"/>
    <property type="evidence" value="ECO:0007669"/>
    <property type="project" value="UniProtKB-KW"/>
</dbReference>
<dbReference type="GO" id="GO:0042586">
    <property type="term" value="F:peptide deformylase activity"/>
    <property type="evidence" value="ECO:0007669"/>
    <property type="project" value="UniProtKB-UniRule"/>
</dbReference>
<dbReference type="EMBL" id="MKVH01000013">
    <property type="protein sequence ID" value="OJX59402.1"/>
    <property type="molecule type" value="Genomic_DNA"/>
</dbReference>
<keyword evidence="2" id="KW-0648">Protein biosynthesis</keyword>
<dbReference type="PANTHER" id="PTHR10458:SF22">
    <property type="entry name" value="PEPTIDE DEFORMYLASE"/>
    <property type="match status" value="1"/>
</dbReference>
<organism evidence="3 4">
    <name type="scientific">Candidatus Kapaibacterium thiocyanatum</name>
    <dbReference type="NCBI Taxonomy" id="1895771"/>
    <lineage>
        <taxon>Bacteria</taxon>
        <taxon>Pseudomonadati</taxon>
        <taxon>Candidatus Kapaibacteriota</taxon>
        <taxon>Candidatus Kapaibacteriia</taxon>
        <taxon>Candidatus Kapaibacteriales</taxon>
        <taxon>Candidatus Kapaibacteriaceae</taxon>
        <taxon>Candidatus Kapaibacterium</taxon>
    </lineage>
</organism>
<dbReference type="Gene3D" id="3.90.45.10">
    <property type="entry name" value="Peptide deformylase"/>
    <property type="match status" value="1"/>
</dbReference>
<dbReference type="Proteomes" id="UP000184233">
    <property type="component" value="Unassembled WGS sequence"/>
</dbReference>
<dbReference type="STRING" id="1895771.BGO89_03020"/>
<sequence length="182" mass="20758">MILPVYTYNHPVLRQKTTSVTDMSDEIRTLIANMFETMYNANGIGLAANQVGKDIAITVIDFTDDDEDDNEAGPIVLINPVIEAFSDEEEEFEEGCLSLPDFRDVVVRPEAIQVRYFDENMKEVVREVDGLLARVIQHETDHLNGVYFFERLSPIRRTLSQSKLKRIAKGEYSAAYETFKNS</sequence>
<gene>
    <name evidence="2" type="primary">def</name>
    <name evidence="3" type="ORF">BGO89_03020</name>
</gene>
<dbReference type="SUPFAM" id="SSF56420">
    <property type="entry name" value="Peptide deformylase"/>
    <property type="match status" value="1"/>
</dbReference>
<feature type="binding site" evidence="2">
    <location>
        <position position="138"/>
    </location>
    <ligand>
        <name>Fe cation</name>
        <dbReference type="ChEBI" id="CHEBI:24875"/>
    </ligand>
</feature>
<evidence type="ECO:0000256" key="1">
    <source>
        <dbReference type="ARBA" id="ARBA00010759"/>
    </source>
</evidence>
<feature type="binding site" evidence="2">
    <location>
        <position position="142"/>
    </location>
    <ligand>
        <name>Fe cation</name>
        <dbReference type="ChEBI" id="CHEBI:24875"/>
    </ligand>
</feature>
<comment type="similarity">
    <text evidence="1 2">Belongs to the polypeptide deformylase family.</text>
</comment>
<evidence type="ECO:0000313" key="3">
    <source>
        <dbReference type="EMBL" id="OJX59402.1"/>
    </source>
</evidence>
<keyword evidence="2" id="KW-0408">Iron</keyword>
<dbReference type="InterPro" id="IPR036821">
    <property type="entry name" value="Peptide_deformylase_sf"/>
</dbReference>
<accession>A0A1M3L2F9</accession>